<dbReference type="InterPro" id="IPR029063">
    <property type="entry name" value="SAM-dependent_MTases_sf"/>
</dbReference>
<gene>
    <name evidence="1" type="ORF">SAMN05421659_109127</name>
</gene>
<proteinExistence type="predicted"/>
<accession>A0A1I0QUU4</accession>
<evidence type="ECO:0000313" key="1">
    <source>
        <dbReference type="EMBL" id="SEW31203.1"/>
    </source>
</evidence>
<organism evidence="1 2">
    <name type="scientific">[Clostridium] fimetarium</name>
    <dbReference type="NCBI Taxonomy" id="99656"/>
    <lineage>
        <taxon>Bacteria</taxon>
        <taxon>Bacillati</taxon>
        <taxon>Bacillota</taxon>
        <taxon>Clostridia</taxon>
        <taxon>Lachnospirales</taxon>
        <taxon>Lachnospiraceae</taxon>
    </lineage>
</organism>
<keyword evidence="2" id="KW-1185">Reference proteome</keyword>
<dbReference type="RefSeq" id="WP_207647445.1">
    <property type="nucleotide sequence ID" value="NZ_FOJI01000009.1"/>
</dbReference>
<dbReference type="EMBL" id="FOJI01000009">
    <property type="protein sequence ID" value="SEW31203.1"/>
    <property type="molecule type" value="Genomic_DNA"/>
</dbReference>
<evidence type="ECO:0000313" key="2">
    <source>
        <dbReference type="Proteomes" id="UP000199701"/>
    </source>
</evidence>
<name>A0A1I0QUU4_9FIRM</name>
<dbReference type="Gene3D" id="3.40.50.150">
    <property type="entry name" value="Vaccinia Virus protein VP39"/>
    <property type="match status" value="1"/>
</dbReference>
<dbReference type="SUPFAM" id="SSF53335">
    <property type="entry name" value="S-adenosyl-L-methionine-dependent methyltransferases"/>
    <property type="match status" value="1"/>
</dbReference>
<dbReference type="Proteomes" id="UP000199701">
    <property type="component" value="Unassembled WGS sequence"/>
</dbReference>
<reference evidence="1 2" key="1">
    <citation type="submission" date="2016-10" db="EMBL/GenBank/DDBJ databases">
        <authorList>
            <person name="de Groot N.N."/>
        </authorList>
    </citation>
    <scope>NUCLEOTIDE SEQUENCE [LARGE SCALE GENOMIC DNA]</scope>
    <source>
        <strain evidence="1 2">DSM 9179</strain>
    </source>
</reference>
<dbReference type="AlphaFoldDB" id="A0A1I0QUU4"/>
<sequence>MFRRKRGRQIYLCHNVLEYVGERIDILNEFGRILKAEGTLSVVKHNRNGRVMQMVVLLNNFEHANDLLNGKNGHAKDFGTINYYEDEDITKWCNAFKIKEIYGIRTFWHLQQNQEIQKEKEWQEKMLDIEMKVSQLDEFKSVAMFHHIILQKN</sequence>
<protein>
    <recommendedName>
        <fullName evidence="3">Methyltransferase domain-containing protein</fullName>
    </recommendedName>
</protein>
<dbReference type="STRING" id="99656.SAMN05421659_109127"/>
<evidence type="ECO:0008006" key="3">
    <source>
        <dbReference type="Google" id="ProtNLM"/>
    </source>
</evidence>